<dbReference type="Proteomes" id="UP001320702">
    <property type="component" value="Unassembled WGS sequence"/>
</dbReference>
<reference evidence="2 3" key="1">
    <citation type="submission" date="2022-04" db="EMBL/GenBank/DDBJ databases">
        <title>Paracoccus sp. YLB-12 draft genome sequence.</title>
        <authorList>
            <person name="Yu L."/>
        </authorList>
    </citation>
    <scope>NUCLEOTIDE SEQUENCE [LARGE SCALE GENOMIC DNA]</scope>
    <source>
        <strain evidence="2 3">YLB-12</strain>
    </source>
</reference>
<keyword evidence="3" id="KW-1185">Reference proteome</keyword>
<evidence type="ECO:0000313" key="2">
    <source>
        <dbReference type="EMBL" id="MCT4334289.1"/>
    </source>
</evidence>
<dbReference type="RefSeq" id="WP_260278208.1">
    <property type="nucleotide sequence ID" value="NZ_JANAVZ010000010.1"/>
</dbReference>
<gene>
    <name evidence="2" type="ORF">MU516_15595</name>
</gene>
<evidence type="ECO:0000313" key="3">
    <source>
        <dbReference type="Proteomes" id="UP001320702"/>
    </source>
</evidence>
<feature type="compositionally biased region" description="Basic and acidic residues" evidence="1">
    <location>
        <begin position="7"/>
        <end position="20"/>
    </location>
</feature>
<dbReference type="EMBL" id="JANAVZ010000010">
    <property type="protein sequence ID" value="MCT4334289.1"/>
    <property type="molecule type" value="Genomic_DNA"/>
</dbReference>
<evidence type="ECO:0000256" key="1">
    <source>
        <dbReference type="SAM" id="MobiDB-lite"/>
    </source>
</evidence>
<comment type="caution">
    <text evidence="2">The sequence shown here is derived from an EMBL/GenBank/DDBJ whole genome shotgun (WGS) entry which is preliminary data.</text>
</comment>
<proteinExistence type="predicted"/>
<accession>A0ABT2KEB6</accession>
<sequence>MDQSSGDGDHRHTVDDREGRISIIAIPPDQIAADQRGAGSLPRGRQIGFRRGHTFKADLLPCDAGSEAGEKGKRLGGCDHQRRIEGALGDLGMMHQRSSLASSSSVVSASS</sequence>
<organism evidence="2 3">
    <name type="scientific">Paracoccus maritimus</name>
    <dbReference type="NCBI Taxonomy" id="2933292"/>
    <lineage>
        <taxon>Bacteria</taxon>
        <taxon>Pseudomonadati</taxon>
        <taxon>Pseudomonadota</taxon>
        <taxon>Alphaproteobacteria</taxon>
        <taxon>Rhodobacterales</taxon>
        <taxon>Paracoccaceae</taxon>
        <taxon>Paracoccus</taxon>
    </lineage>
</organism>
<name>A0ABT2KEB6_9RHOB</name>
<protein>
    <submittedName>
        <fullName evidence="2">Uncharacterized protein</fullName>
    </submittedName>
</protein>
<feature type="region of interest" description="Disordered" evidence="1">
    <location>
        <begin position="1"/>
        <end position="20"/>
    </location>
</feature>